<organism evidence="7 8">
    <name type="scientific">Microbacterium aquilitoris</name>
    <dbReference type="NCBI Taxonomy" id="3067307"/>
    <lineage>
        <taxon>Bacteria</taxon>
        <taxon>Bacillati</taxon>
        <taxon>Actinomycetota</taxon>
        <taxon>Actinomycetes</taxon>
        <taxon>Micrococcales</taxon>
        <taxon>Microbacteriaceae</taxon>
        <taxon>Microbacterium</taxon>
    </lineage>
</organism>
<dbReference type="Pfam" id="PF00126">
    <property type="entry name" value="HTH_1"/>
    <property type="match status" value="1"/>
</dbReference>
<dbReference type="NCBIfam" id="NF002964">
    <property type="entry name" value="PRK03635.1"/>
    <property type="match status" value="1"/>
</dbReference>
<dbReference type="PANTHER" id="PTHR30579:SF2">
    <property type="entry name" value="HTH-TYPE TRANSCRIPTIONAL REGULATOR ARGP"/>
    <property type="match status" value="1"/>
</dbReference>
<dbReference type="InterPro" id="IPR050176">
    <property type="entry name" value="LTTR"/>
</dbReference>
<protein>
    <submittedName>
        <fullName evidence="7">LysR family transcriptional regulator ArgP</fullName>
    </submittedName>
</protein>
<evidence type="ECO:0000313" key="7">
    <source>
        <dbReference type="EMBL" id="MDT3330806.1"/>
    </source>
</evidence>
<evidence type="ECO:0000256" key="3">
    <source>
        <dbReference type="ARBA" id="ARBA00023125"/>
    </source>
</evidence>
<dbReference type="SUPFAM" id="SSF53850">
    <property type="entry name" value="Periplasmic binding protein-like II"/>
    <property type="match status" value="1"/>
</dbReference>
<dbReference type="Gene3D" id="3.40.190.290">
    <property type="match status" value="1"/>
</dbReference>
<sequence length="296" mass="32157">MTGVDIPFEHLRTLVAAIDAGTLDRAASRLGITPSAVSQRIRVIEQRVGRPVLRRTKPIAATEAGEPLVRLARQLDLLEHDARRALGDDTDAPLVSLAVNADSLITWFLPALAAATTVRPVTFELHREDQERTAQLLAAGTVMAAVTSQREPVAGCVASPLGRMRYTAVATQDFAERWFPRGLDRAALESAPRVDFDRHDTLQSSFAHRHGARREPPRHVISASAEFAQAIVLGLGWGMLLPGQFEAGIADGSLVVLADDTIEVPLYWQRWNLSSELLDTVTDAVRQTAADSPVLA</sequence>
<dbReference type="Pfam" id="PF03466">
    <property type="entry name" value="LysR_substrate"/>
    <property type="match status" value="1"/>
</dbReference>
<accession>A0ABU3GJC9</accession>
<proteinExistence type="inferred from homology"/>
<evidence type="ECO:0000256" key="4">
    <source>
        <dbReference type="ARBA" id="ARBA00023159"/>
    </source>
</evidence>
<dbReference type="Proteomes" id="UP001262835">
    <property type="component" value="Unassembled WGS sequence"/>
</dbReference>
<keyword evidence="8" id="KW-1185">Reference proteome</keyword>
<dbReference type="InterPro" id="IPR017685">
    <property type="entry name" value="ArgP"/>
</dbReference>
<dbReference type="NCBIfam" id="TIGR03298">
    <property type="entry name" value="argP"/>
    <property type="match status" value="1"/>
</dbReference>
<evidence type="ECO:0000256" key="2">
    <source>
        <dbReference type="ARBA" id="ARBA00023015"/>
    </source>
</evidence>
<keyword evidence="2" id="KW-0805">Transcription regulation</keyword>
<dbReference type="EMBL" id="JAUZVT010000002">
    <property type="protein sequence ID" value="MDT3330806.1"/>
    <property type="molecule type" value="Genomic_DNA"/>
</dbReference>
<dbReference type="RefSeq" id="WP_311870037.1">
    <property type="nucleotide sequence ID" value="NZ_JAUZVT010000002.1"/>
</dbReference>
<reference evidence="7 8" key="1">
    <citation type="submission" date="2023-08" db="EMBL/GenBank/DDBJ databases">
        <title>Microbacterium aquilitoris sp. nov. and Microbacterium gwkjibeachense sp. nov., isolated from beach.</title>
        <authorList>
            <person name="Lee S.D."/>
            <person name="Yang H."/>
            <person name="Kim I."/>
        </authorList>
    </citation>
    <scope>NUCLEOTIDE SEQUENCE [LARGE SCALE GENOMIC DNA]</scope>
    <source>
        <strain evidence="7 8">KSW-18</strain>
    </source>
</reference>
<evidence type="ECO:0000313" key="8">
    <source>
        <dbReference type="Proteomes" id="UP001262835"/>
    </source>
</evidence>
<feature type="domain" description="HTH lysR-type" evidence="6">
    <location>
        <begin position="6"/>
        <end position="62"/>
    </location>
</feature>
<dbReference type="InterPro" id="IPR005119">
    <property type="entry name" value="LysR_subst-bd"/>
</dbReference>
<dbReference type="PROSITE" id="PS50931">
    <property type="entry name" value="HTH_LYSR"/>
    <property type="match status" value="1"/>
</dbReference>
<evidence type="ECO:0000256" key="5">
    <source>
        <dbReference type="ARBA" id="ARBA00023163"/>
    </source>
</evidence>
<keyword evidence="5" id="KW-0804">Transcription</keyword>
<name>A0ABU3GJC9_9MICO</name>
<dbReference type="PANTHER" id="PTHR30579">
    <property type="entry name" value="TRANSCRIPTIONAL REGULATOR"/>
    <property type="match status" value="1"/>
</dbReference>
<comment type="caution">
    <text evidence="7">The sequence shown here is derived from an EMBL/GenBank/DDBJ whole genome shotgun (WGS) entry which is preliminary data.</text>
</comment>
<evidence type="ECO:0000259" key="6">
    <source>
        <dbReference type="PROSITE" id="PS50931"/>
    </source>
</evidence>
<comment type="similarity">
    <text evidence="1">Belongs to the LysR transcriptional regulatory family.</text>
</comment>
<keyword evidence="4" id="KW-0010">Activator</keyword>
<dbReference type="InterPro" id="IPR036388">
    <property type="entry name" value="WH-like_DNA-bd_sf"/>
</dbReference>
<keyword evidence="3" id="KW-0238">DNA-binding</keyword>
<dbReference type="Gene3D" id="1.10.10.10">
    <property type="entry name" value="Winged helix-like DNA-binding domain superfamily/Winged helix DNA-binding domain"/>
    <property type="match status" value="1"/>
</dbReference>
<evidence type="ECO:0000256" key="1">
    <source>
        <dbReference type="ARBA" id="ARBA00009437"/>
    </source>
</evidence>
<dbReference type="SUPFAM" id="SSF46785">
    <property type="entry name" value="Winged helix' DNA-binding domain"/>
    <property type="match status" value="1"/>
</dbReference>
<dbReference type="InterPro" id="IPR000847">
    <property type="entry name" value="LysR_HTH_N"/>
</dbReference>
<gene>
    <name evidence="7" type="ORF">Q9S78_08985</name>
</gene>
<dbReference type="InterPro" id="IPR036390">
    <property type="entry name" value="WH_DNA-bd_sf"/>
</dbReference>